<dbReference type="EMBL" id="UESZ01000001">
    <property type="protein sequence ID" value="SSA33760.1"/>
    <property type="molecule type" value="Genomic_DNA"/>
</dbReference>
<proteinExistence type="predicted"/>
<dbReference type="InterPro" id="IPR006680">
    <property type="entry name" value="Amidohydro-rel"/>
</dbReference>
<evidence type="ECO:0000313" key="3">
    <source>
        <dbReference type="Proteomes" id="UP000250028"/>
    </source>
</evidence>
<dbReference type="SUPFAM" id="SSF51556">
    <property type="entry name" value="Metallo-dependent hydrolases"/>
    <property type="match status" value="1"/>
</dbReference>
<name>A0A2Y8ZN63_9MICO</name>
<dbReference type="PANTHER" id="PTHR43383">
    <property type="entry name" value="NODULIN 6"/>
    <property type="match status" value="1"/>
</dbReference>
<dbReference type="PANTHER" id="PTHR43383:SF2">
    <property type="entry name" value="AMIDOHYDROLASE 2 FAMILY PROTEIN"/>
    <property type="match status" value="1"/>
</dbReference>
<dbReference type="Pfam" id="PF04909">
    <property type="entry name" value="Amidohydro_2"/>
    <property type="match status" value="1"/>
</dbReference>
<dbReference type="Gene3D" id="3.20.20.140">
    <property type="entry name" value="Metal-dependent hydrolases"/>
    <property type="match status" value="1"/>
</dbReference>
<dbReference type="GO" id="GO:0016787">
    <property type="term" value="F:hydrolase activity"/>
    <property type="evidence" value="ECO:0007669"/>
    <property type="project" value="InterPro"/>
</dbReference>
<evidence type="ECO:0000313" key="2">
    <source>
        <dbReference type="EMBL" id="SSA33760.1"/>
    </source>
</evidence>
<accession>A0A2Y8ZN63</accession>
<reference evidence="3" key="1">
    <citation type="submission" date="2016-10" db="EMBL/GenBank/DDBJ databases">
        <authorList>
            <person name="Varghese N."/>
            <person name="Submissions S."/>
        </authorList>
    </citation>
    <scope>NUCLEOTIDE SEQUENCE [LARGE SCALE GENOMIC DNA]</scope>
    <source>
        <strain evidence="3">DSM 22951</strain>
    </source>
</reference>
<dbReference type="Proteomes" id="UP000250028">
    <property type="component" value="Unassembled WGS sequence"/>
</dbReference>
<dbReference type="AlphaFoldDB" id="A0A2Y8ZN63"/>
<dbReference type="InterPro" id="IPR032466">
    <property type="entry name" value="Metal_Hydrolase"/>
</dbReference>
<feature type="domain" description="Amidohydrolase-related" evidence="1">
    <location>
        <begin position="218"/>
        <end position="377"/>
    </location>
</feature>
<keyword evidence="3" id="KW-1185">Reference proteome</keyword>
<organism evidence="2 3">
    <name type="scientific">Branchiibius hedensis</name>
    <dbReference type="NCBI Taxonomy" id="672460"/>
    <lineage>
        <taxon>Bacteria</taxon>
        <taxon>Bacillati</taxon>
        <taxon>Actinomycetota</taxon>
        <taxon>Actinomycetes</taxon>
        <taxon>Micrococcales</taxon>
        <taxon>Dermacoccaceae</taxon>
        <taxon>Branchiibius</taxon>
    </lineage>
</organism>
<sequence>MDSVSINAVLRDTVEQLPLIDHHVHGALRDTPSHEEWANSFIEADTQPFPPQLDPLDSQLGFAVRAWCAPVLELPRHVDPQTYWQRRTTLGEQEVNRRFLAAAGVQRWVVDTGFATDTILSPEQMHEASGQPADEIVRLEVLAEELHAAGTLPADYPDAFRNLLSARTRDAVGTKTILAYRCGFDVDLSRPSDAAVSSAYRQWQQGDSRLTDPFLIAFGMHEATRTGLPLQIHVGFGDRDLDLRAADPLLLTDFLRDPQVQQASVLLLHCYPYERAAGYLAQAFSNVYLDVGLAVNYLGARSAAVIARSLELAPFSKILYSSDAYGPSELHYLGARLWRSGLTKALSQFVASDEWSVDDAVRIAHLIGSGNARRAYPALSLKEQSV</sequence>
<protein>
    <recommendedName>
        <fullName evidence="1">Amidohydrolase-related domain-containing protein</fullName>
    </recommendedName>
</protein>
<gene>
    <name evidence="2" type="ORF">SAMN04489750_1052</name>
</gene>
<evidence type="ECO:0000259" key="1">
    <source>
        <dbReference type="Pfam" id="PF04909"/>
    </source>
</evidence>